<keyword evidence="3" id="KW-1185">Reference proteome</keyword>
<feature type="coiled-coil region" evidence="1">
    <location>
        <begin position="103"/>
        <end position="130"/>
    </location>
</feature>
<sequence length="210" mass="23594">MSLVLYFLAILASISLCIVAFLIVSAGDMAKFKSIHKPPTRPSILPLISRYGDLISSSQELDFHLAGLKSRLREKYQEFENFKMKVHSRMDNLQKFDNYKRGCFEMQANLIKIEEECNDLQKKIEYFKKVQMRVQQDLGPGVGVLGDADWISSAMVWDGARAIPITHVSINTRDGIRFLVDSGDTSSMGSAGEKVSRSNGDVKRGLIEID</sequence>
<accession>A0A8J6H629</accession>
<reference evidence="2" key="1">
    <citation type="journal article" date="2020" name="J Insects Food Feed">
        <title>The yellow mealworm (Tenebrio molitor) genome: a resource for the emerging insects as food and feed industry.</title>
        <authorList>
            <person name="Eriksson T."/>
            <person name="Andere A."/>
            <person name="Kelstrup H."/>
            <person name="Emery V."/>
            <person name="Picard C."/>
        </authorList>
    </citation>
    <scope>NUCLEOTIDE SEQUENCE</scope>
    <source>
        <strain evidence="2">Stoneville</strain>
        <tissue evidence="2">Whole head</tissue>
    </source>
</reference>
<dbReference type="EMBL" id="JABDTM020028561">
    <property type="protein sequence ID" value="KAH0808753.1"/>
    <property type="molecule type" value="Genomic_DNA"/>
</dbReference>
<gene>
    <name evidence="2" type="ORF">GEV33_014036</name>
</gene>
<comment type="caution">
    <text evidence="2">The sequence shown here is derived from an EMBL/GenBank/DDBJ whole genome shotgun (WGS) entry which is preliminary data.</text>
</comment>
<protein>
    <submittedName>
        <fullName evidence="2">Uncharacterized protein</fullName>
    </submittedName>
</protein>
<organism evidence="2 3">
    <name type="scientific">Tenebrio molitor</name>
    <name type="common">Yellow mealworm beetle</name>
    <dbReference type="NCBI Taxonomy" id="7067"/>
    <lineage>
        <taxon>Eukaryota</taxon>
        <taxon>Metazoa</taxon>
        <taxon>Ecdysozoa</taxon>
        <taxon>Arthropoda</taxon>
        <taxon>Hexapoda</taxon>
        <taxon>Insecta</taxon>
        <taxon>Pterygota</taxon>
        <taxon>Neoptera</taxon>
        <taxon>Endopterygota</taxon>
        <taxon>Coleoptera</taxon>
        <taxon>Polyphaga</taxon>
        <taxon>Cucujiformia</taxon>
        <taxon>Tenebrionidae</taxon>
        <taxon>Tenebrio</taxon>
    </lineage>
</organism>
<evidence type="ECO:0000256" key="1">
    <source>
        <dbReference type="SAM" id="Coils"/>
    </source>
</evidence>
<evidence type="ECO:0000313" key="3">
    <source>
        <dbReference type="Proteomes" id="UP000719412"/>
    </source>
</evidence>
<reference evidence="2" key="2">
    <citation type="submission" date="2021-08" db="EMBL/GenBank/DDBJ databases">
        <authorList>
            <person name="Eriksson T."/>
        </authorList>
    </citation>
    <scope>NUCLEOTIDE SEQUENCE</scope>
    <source>
        <strain evidence="2">Stoneville</strain>
        <tissue evidence="2">Whole head</tissue>
    </source>
</reference>
<evidence type="ECO:0000313" key="2">
    <source>
        <dbReference type="EMBL" id="KAH0808753.1"/>
    </source>
</evidence>
<keyword evidence="1" id="KW-0175">Coiled coil</keyword>
<dbReference type="Proteomes" id="UP000719412">
    <property type="component" value="Unassembled WGS sequence"/>
</dbReference>
<dbReference type="AlphaFoldDB" id="A0A8J6H629"/>
<proteinExistence type="predicted"/>
<name>A0A8J6H629_TENMO</name>